<protein>
    <submittedName>
        <fullName evidence="2">Uncharacterized protein</fullName>
    </submittedName>
</protein>
<reference evidence="2 3" key="1">
    <citation type="submission" date="2014-04" db="EMBL/GenBank/DDBJ databases">
        <authorList>
            <consortium name="DOE Joint Genome Institute"/>
            <person name="Kuo A."/>
            <person name="Kohler A."/>
            <person name="Nagy L.G."/>
            <person name="Floudas D."/>
            <person name="Copeland A."/>
            <person name="Barry K.W."/>
            <person name="Cichocki N."/>
            <person name="Veneault-Fourrey C."/>
            <person name="LaButti K."/>
            <person name="Lindquist E.A."/>
            <person name="Lipzen A."/>
            <person name="Lundell T."/>
            <person name="Morin E."/>
            <person name="Murat C."/>
            <person name="Sun H."/>
            <person name="Tunlid A."/>
            <person name="Henrissat B."/>
            <person name="Grigoriev I.V."/>
            <person name="Hibbett D.S."/>
            <person name="Martin F."/>
            <person name="Nordberg H.P."/>
            <person name="Cantor M.N."/>
            <person name="Hua S.X."/>
        </authorList>
    </citation>
    <scope>NUCLEOTIDE SEQUENCE [LARGE SCALE GENOMIC DNA]</scope>
    <source>
        <strain evidence="2 3">LaAM-08-1</strain>
    </source>
</reference>
<organism evidence="2 3">
    <name type="scientific">Laccaria amethystina LaAM-08-1</name>
    <dbReference type="NCBI Taxonomy" id="1095629"/>
    <lineage>
        <taxon>Eukaryota</taxon>
        <taxon>Fungi</taxon>
        <taxon>Dikarya</taxon>
        <taxon>Basidiomycota</taxon>
        <taxon>Agaricomycotina</taxon>
        <taxon>Agaricomycetes</taxon>
        <taxon>Agaricomycetidae</taxon>
        <taxon>Agaricales</taxon>
        <taxon>Agaricineae</taxon>
        <taxon>Hydnangiaceae</taxon>
        <taxon>Laccaria</taxon>
    </lineage>
</organism>
<sequence>MSFITVAEGNPATEMIKLLLGHIDKEAVQFKRSKASSKQILTKANDVYNGIQQHIEDIKKKTEKAEELEWTKFKSYTEAIPPLERLLLDYTYDIGDRSSELVSHSAKDVPKSVVSIERWANDWQVTVKIVEQLKSNELQELSEELKKNLEAGLAESVKQDDLDMIKGVQSYAKGSVHKLKDDSIFEAYAPEDKMVTGLTELIDKIATQMHTKYDQASAQPVVKTVLLVYFPFALTTDTEVDSKWAEHLKSKKVWEEMNRALKEVVGHLTDNAKSNQELEDNYKALEKVIFTFTELPELFGPQLLEMIKLAGQVRRPFHGRSVVLVYMWYHLALSKDVKDERSAANRRAISMCVSSGIFRRHFVLTAVSSYPGISSRALNCSRQHRRNSVKQKPSTTPTRFRS</sequence>
<dbReference type="OrthoDB" id="2953592at2759"/>
<feature type="region of interest" description="Disordered" evidence="1">
    <location>
        <begin position="381"/>
        <end position="402"/>
    </location>
</feature>
<dbReference type="HOGENOM" id="CLU_614031_0_0_1"/>
<keyword evidence="3" id="KW-1185">Reference proteome</keyword>
<dbReference type="Proteomes" id="UP000054477">
    <property type="component" value="Unassembled WGS sequence"/>
</dbReference>
<evidence type="ECO:0000313" key="2">
    <source>
        <dbReference type="EMBL" id="KIK07761.1"/>
    </source>
</evidence>
<name>A0A0C9XRX1_9AGAR</name>
<accession>A0A0C9XRX1</accession>
<proteinExistence type="predicted"/>
<evidence type="ECO:0000256" key="1">
    <source>
        <dbReference type="SAM" id="MobiDB-lite"/>
    </source>
</evidence>
<dbReference type="EMBL" id="KN838545">
    <property type="protein sequence ID" value="KIK07761.1"/>
    <property type="molecule type" value="Genomic_DNA"/>
</dbReference>
<reference evidence="3" key="2">
    <citation type="submission" date="2015-01" db="EMBL/GenBank/DDBJ databases">
        <title>Evolutionary Origins and Diversification of the Mycorrhizal Mutualists.</title>
        <authorList>
            <consortium name="DOE Joint Genome Institute"/>
            <consortium name="Mycorrhizal Genomics Consortium"/>
            <person name="Kohler A."/>
            <person name="Kuo A."/>
            <person name="Nagy L.G."/>
            <person name="Floudas D."/>
            <person name="Copeland A."/>
            <person name="Barry K.W."/>
            <person name="Cichocki N."/>
            <person name="Veneault-Fourrey C."/>
            <person name="LaButti K."/>
            <person name="Lindquist E.A."/>
            <person name="Lipzen A."/>
            <person name="Lundell T."/>
            <person name="Morin E."/>
            <person name="Murat C."/>
            <person name="Riley R."/>
            <person name="Ohm R."/>
            <person name="Sun H."/>
            <person name="Tunlid A."/>
            <person name="Henrissat B."/>
            <person name="Grigoriev I.V."/>
            <person name="Hibbett D.S."/>
            <person name="Martin F."/>
        </authorList>
    </citation>
    <scope>NUCLEOTIDE SEQUENCE [LARGE SCALE GENOMIC DNA]</scope>
    <source>
        <strain evidence="3">LaAM-08-1</strain>
    </source>
</reference>
<feature type="compositionally biased region" description="Polar residues" evidence="1">
    <location>
        <begin position="390"/>
        <end position="402"/>
    </location>
</feature>
<dbReference type="AlphaFoldDB" id="A0A0C9XRX1"/>
<evidence type="ECO:0000313" key="3">
    <source>
        <dbReference type="Proteomes" id="UP000054477"/>
    </source>
</evidence>
<gene>
    <name evidence="2" type="ORF">K443DRAFT_673027</name>
</gene>